<dbReference type="Proteomes" id="UP000695007">
    <property type="component" value="Unplaced"/>
</dbReference>
<dbReference type="Gene3D" id="1.25.40.10">
    <property type="entry name" value="Tetratricopeptide repeat domain"/>
    <property type="match status" value="1"/>
</dbReference>
<comment type="similarity">
    <text evidence="3">Belongs to the RPAP3 family.</text>
</comment>
<evidence type="ECO:0000313" key="9">
    <source>
        <dbReference type="RefSeq" id="XP_011502589.1"/>
    </source>
</evidence>
<evidence type="ECO:0000256" key="4">
    <source>
        <dbReference type="ARBA" id="ARBA00040133"/>
    </source>
</evidence>
<evidence type="ECO:0000313" key="8">
    <source>
        <dbReference type="Proteomes" id="UP000695007"/>
    </source>
</evidence>
<keyword evidence="8" id="KW-1185">Reference proteome</keyword>
<feature type="region of interest" description="Disordered" evidence="6">
    <location>
        <begin position="40"/>
        <end position="76"/>
    </location>
</feature>
<organism evidence="8 9">
    <name type="scientific">Ceratosolen solmsi marchali</name>
    <dbReference type="NCBI Taxonomy" id="326594"/>
    <lineage>
        <taxon>Eukaryota</taxon>
        <taxon>Metazoa</taxon>
        <taxon>Ecdysozoa</taxon>
        <taxon>Arthropoda</taxon>
        <taxon>Hexapoda</taxon>
        <taxon>Insecta</taxon>
        <taxon>Pterygota</taxon>
        <taxon>Neoptera</taxon>
        <taxon>Endopterygota</taxon>
        <taxon>Hymenoptera</taxon>
        <taxon>Apocrita</taxon>
        <taxon>Proctotrupomorpha</taxon>
        <taxon>Chalcidoidea</taxon>
        <taxon>Agaonidae</taxon>
        <taxon>Agaoninae</taxon>
        <taxon>Ceratosolen</taxon>
    </lineage>
</organism>
<dbReference type="GeneID" id="105365988"/>
<dbReference type="PANTHER" id="PTHR46423">
    <property type="entry name" value="RNA POLYMERASE II-ASSOCIATED PROTEIN 3"/>
    <property type="match status" value="1"/>
</dbReference>
<dbReference type="SUPFAM" id="SSF48452">
    <property type="entry name" value="TPR-like"/>
    <property type="match status" value="1"/>
</dbReference>
<dbReference type="Pfam" id="PF13877">
    <property type="entry name" value="RPAP3_C"/>
    <property type="match status" value="1"/>
</dbReference>
<dbReference type="AlphaFoldDB" id="A0AAJ7DZX7"/>
<protein>
    <recommendedName>
        <fullName evidence="4">RNA polymerase II-associated protein 3</fullName>
    </recommendedName>
</protein>
<gene>
    <name evidence="9" type="primary">LOC105365988</name>
</gene>
<dbReference type="PANTHER" id="PTHR46423:SF1">
    <property type="entry name" value="RNA POLYMERASE II-ASSOCIATED PROTEIN 3"/>
    <property type="match status" value="1"/>
</dbReference>
<reference evidence="9" key="1">
    <citation type="submission" date="2025-08" db="UniProtKB">
        <authorList>
            <consortium name="RefSeq"/>
        </authorList>
    </citation>
    <scope>IDENTIFICATION</scope>
</reference>
<feature type="domain" description="RNA-polymerase II-associated protein 3-like C-terminal" evidence="7">
    <location>
        <begin position="550"/>
        <end position="638"/>
    </location>
</feature>
<name>A0AAJ7DZX7_9HYME</name>
<accession>A0AAJ7DZX7</accession>
<evidence type="ECO:0000259" key="7">
    <source>
        <dbReference type="Pfam" id="PF13877"/>
    </source>
</evidence>
<dbReference type="SMART" id="SM00028">
    <property type="entry name" value="TPR"/>
    <property type="match status" value="3"/>
</dbReference>
<dbReference type="GO" id="GO:0101031">
    <property type="term" value="C:protein folding chaperone complex"/>
    <property type="evidence" value="ECO:0007669"/>
    <property type="project" value="TreeGrafter"/>
</dbReference>
<dbReference type="InterPro" id="IPR019734">
    <property type="entry name" value="TPR_rpt"/>
</dbReference>
<evidence type="ECO:0000256" key="5">
    <source>
        <dbReference type="PROSITE-ProRule" id="PRU00339"/>
    </source>
</evidence>
<keyword evidence="2 5" id="KW-0802">TPR repeat</keyword>
<dbReference type="InterPro" id="IPR025986">
    <property type="entry name" value="RPAP3-like_C"/>
</dbReference>
<sequence length="668" mass="77373">MDNAFMLQKQIKENSEDLQKEFCDMEAWEEQMRKKDLEIRNMKNNEKLPAIRKKKKKKIVPTPDVAKDKKPKKPKKCNGISDYDAWNKFDADEACKEIDDSNNLTEKKGERKFDFEVPDKAQLEEEHARAVTKKNEGNDLVKKQQYTKAIGKYNEAIQIFPYDATFFANRALCQLKINNLYSAEGDCTTAIQLDNYYVKAYHRRATVRIELKRYTEAEKDIEKILKLEPSNKEAAYMLTVVKKKISSSSKMMVISGESGNEKSSIEKVIGKKLVCKNLINTKLTENKIEKTHLSDTKDKSSEIKGNIIKQSNDNVENAKDQLNTKLKTSGNKYAPEVKKPNNVEKIFINTSNNEKLPSWLPKCREGLKFVQPLEKVTERVSKSQILRRISVSEVLPNESIFKDIEEINEEKNMQSDVENKTTLKINNLEESKSSENKCDQTVQNVKTVSTDQELPSWLPKCREGISIVDPLTNTLRRVKQTLKRISVSEVSSNESIFKDIEEINEEKSMQSDVENKTTLKRNNLEELKNNTVSVKDCSHNTNVTNDLPPPPRSFVEFMTIWRKNASSDFRHKFLLQITPNDLPDIFKDSLESNLFSEILSILNIEFVSNNDKVYDLLFYFGKVKRFRALVLFMTQADKKALQNLFNYCKWNEKKTKQEINSLRTMFEM</sequence>
<keyword evidence="1" id="KW-0677">Repeat</keyword>
<feature type="repeat" description="TPR" evidence="5">
    <location>
        <begin position="198"/>
        <end position="231"/>
    </location>
</feature>
<feature type="repeat" description="TPR" evidence="5">
    <location>
        <begin position="130"/>
        <end position="163"/>
    </location>
</feature>
<dbReference type="InterPro" id="IPR051966">
    <property type="entry name" value="RPAP3"/>
</dbReference>
<proteinExistence type="inferred from homology"/>
<evidence type="ECO:0000256" key="6">
    <source>
        <dbReference type="SAM" id="MobiDB-lite"/>
    </source>
</evidence>
<dbReference type="CTD" id="43958"/>
<evidence type="ECO:0000256" key="3">
    <source>
        <dbReference type="ARBA" id="ARBA00038275"/>
    </source>
</evidence>
<dbReference type="PROSITE" id="PS50005">
    <property type="entry name" value="TPR"/>
    <property type="match status" value="2"/>
</dbReference>
<evidence type="ECO:0000256" key="1">
    <source>
        <dbReference type="ARBA" id="ARBA00022737"/>
    </source>
</evidence>
<dbReference type="InterPro" id="IPR011990">
    <property type="entry name" value="TPR-like_helical_dom_sf"/>
</dbReference>
<dbReference type="RefSeq" id="XP_011502589.1">
    <property type="nucleotide sequence ID" value="XM_011504287.1"/>
</dbReference>
<dbReference type="KEGG" id="csol:105365988"/>
<feature type="compositionally biased region" description="Basic residues" evidence="6">
    <location>
        <begin position="50"/>
        <end position="59"/>
    </location>
</feature>
<evidence type="ECO:0000256" key="2">
    <source>
        <dbReference type="ARBA" id="ARBA00022803"/>
    </source>
</evidence>